<sequence length="157" mass="18037">MSISLEVYEEKYKQQLEEYLLSDEQLYYTSTPLDALEKCLMEEDRHPIVILNDGMVAGFFVLHGWEGVKAYSDNKEAILMRAYSIQHSFQGQGIGRESMEQLIPFVKKHFPAKKEVILAVNVKNTRAQYVYQKAGFADTGRRVMGPKGEQIILSRKV</sequence>
<protein>
    <submittedName>
        <fullName evidence="2">GCN5 family acetyltransferase</fullName>
    </submittedName>
</protein>
<dbReference type="RefSeq" id="WP_047943984.1">
    <property type="nucleotide sequence ID" value="NZ_JARTLH010000024.1"/>
</dbReference>
<dbReference type="SUPFAM" id="SSF55729">
    <property type="entry name" value="Acyl-CoA N-acyltransferases (Nat)"/>
    <property type="match status" value="1"/>
</dbReference>
<dbReference type="InterPro" id="IPR016181">
    <property type="entry name" value="Acyl_CoA_acyltransferase"/>
</dbReference>
<evidence type="ECO:0000313" key="3">
    <source>
        <dbReference type="Proteomes" id="UP000036045"/>
    </source>
</evidence>
<name>A0A0J1L2P1_NIACI</name>
<proteinExistence type="predicted"/>
<comment type="caution">
    <text evidence="2">The sequence shown here is derived from an EMBL/GenBank/DDBJ whole genome shotgun (WGS) entry which is preliminary data.</text>
</comment>
<accession>A0A0J1L2P1</accession>
<evidence type="ECO:0000259" key="1">
    <source>
        <dbReference type="PROSITE" id="PS51186"/>
    </source>
</evidence>
<dbReference type="Gene3D" id="3.40.630.30">
    <property type="match status" value="1"/>
</dbReference>
<dbReference type="PATRIC" id="fig|1397.4.peg.2715"/>
<keyword evidence="3" id="KW-1185">Reference proteome</keyword>
<dbReference type="EMBL" id="LDPH01000026">
    <property type="protein sequence ID" value="KLV23275.1"/>
    <property type="molecule type" value="Genomic_DNA"/>
</dbReference>
<dbReference type="PROSITE" id="PS51186">
    <property type="entry name" value="GNAT"/>
    <property type="match status" value="1"/>
</dbReference>
<keyword evidence="2" id="KW-0808">Transferase</keyword>
<dbReference type="OrthoDB" id="66776at2"/>
<dbReference type="Pfam" id="PF00583">
    <property type="entry name" value="Acetyltransf_1"/>
    <property type="match status" value="1"/>
</dbReference>
<reference evidence="2 3" key="1">
    <citation type="submission" date="2015-05" db="EMBL/GenBank/DDBJ databases">
        <title>Whole genome sequence and identification of bacterial endophytes from Costus igneus.</title>
        <authorList>
            <person name="Lee Y.P."/>
            <person name="Gan H.M."/>
            <person name="Eng W."/>
            <person name="Wheatley M.S."/>
            <person name="Caraballo A."/>
            <person name="Polter S."/>
            <person name="Savka M.A."/>
            <person name="Hudson A.O."/>
        </authorList>
    </citation>
    <scope>NUCLEOTIDE SEQUENCE [LARGE SCALE GENOMIC DNA]</scope>
    <source>
        <strain evidence="2 3">RIT379</strain>
    </source>
</reference>
<dbReference type="GO" id="GO:0016747">
    <property type="term" value="F:acyltransferase activity, transferring groups other than amino-acyl groups"/>
    <property type="evidence" value="ECO:0007669"/>
    <property type="project" value="InterPro"/>
</dbReference>
<evidence type="ECO:0000313" key="2">
    <source>
        <dbReference type="EMBL" id="KLV23275.1"/>
    </source>
</evidence>
<feature type="domain" description="N-acetyltransferase" evidence="1">
    <location>
        <begin position="3"/>
        <end position="157"/>
    </location>
</feature>
<dbReference type="InterPro" id="IPR000182">
    <property type="entry name" value="GNAT_dom"/>
</dbReference>
<gene>
    <name evidence="2" type="ORF">ABW02_19880</name>
</gene>
<dbReference type="Proteomes" id="UP000036045">
    <property type="component" value="Unassembled WGS sequence"/>
</dbReference>
<organism evidence="2 3">
    <name type="scientific">Niallia circulans</name>
    <name type="common">Bacillus circulans</name>
    <dbReference type="NCBI Taxonomy" id="1397"/>
    <lineage>
        <taxon>Bacteria</taxon>
        <taxon>Bacillati</taxon>
        <taxon>Bacillota</taxon>
        <taxon>Bacilli</taxon>
        <taxon>Bacillales</taxon>
        <taxon>Bacillaceae</taxon>
        <taxon>Niallia</taxon>
    </lineage>
</organism>
<dbReference type="AlphaFoldDB" id="A0A0J1L2P1"/>